<keyword evidence="3" id="KW-1185">Reference proteome</keyword>
<gene>
    <name evidence="2" type="ORF">K443DRAFT_99862</name>
</gene>
<evidence type="ECO:0000313" key="3">
    <source>
        <dbReference type="Proteomes" id="UP000054477"/>
    </source>
</evidence>
<accession>A0A0C9X6J1</accession>
<dbReference type="AlphaFoldDB" id="A0A0C9X6J1"/>
<protein>
    <submittedName>
        <fullName evidence="2">Unplaced genomic scaffold K443scaffold_85, whole genome shotgun sequence</fullName>
    </submittedName>
</protein>
<evidence type="ECO:0000256" key="1">
    <source>
        <dbReference type="SAM" id="MobiDB-lite"/>
    </source>
</evidence>
<feature type="compositionally biased region" description="Low complexity" evidence="1">
    <location>
        <begin position="108"/>
        <end position="124"/>
    </location>
</feature>
<reference evidence="3" key="2">
    <citation type="submission" date="2015-01" db="EMBL/GenBank/DDBJ databases">
        <title>Evolutionary Origins and Diversification of the Mycorrhizal Mutualists.</title>
        <authorList>
            <consortium name="DOE Joint Genome Institute"/>
            <consortium name="Mycorrhizal Genomics Consortium"/>
            <person name="Kohler A."/>
            <person name="Kuo A."/>
            <person name="Nagy L.G."/>
            <person name="Floudas D."/>
            <person name="Copeland A."/>
            <person name="Barry K.W."/>
            <person name="Cichocki N."/>
            <person name="Veneault-Fourrey C."/>
            <person name="LaButti K."/>
            <person name="Lindquist E.A."/>
            <person name="Lipzen A."/>
            <person name="Lundell T."/>
            <person name="Morin E."/>
            <person name="Murat C."/>
            <person name="Riley R."/>
            <person name="Ohm R."/>
            <person name="Sun H."/>
            <person name="Tunlid A."/>
            <person name="Henrissat B."/>
            <person name="Grigoriev I.V."/>
            <person name="Hibbett D.S."/>
            <person name="Martin F."/>
        </authorList>
    </citation>
    <scope>NUCLEOTIDE SEQUENCE [LARGE SCALE GENOMIC DNA]</scope>
    <source>
        <strain evidence="3">LaAM-08-1</strain>
    </source>
</reference>
<reference evidence="2 3" key="1">
    <citation type="submission" date="2014-04" db="EMBL/GenBank/DDBJ databases">
        <authorList>
            <consortium name="DOE Joint Genome Institute"/>
            <person name="Kuo A."/>
            <person name="Kohler A."/>
            <person name="Nagy L.G."/>
            <person name="Floudas D."/>
            <person name="Copeland A."/>
            <person name="Barry K.W."/>
            <person name="Cichocki N."/>
            <person name="Veneault-Fourrey C."/>
            <person name="LaButti K."/>
            <person name="Lindquist E.A."/>
            <person name="Lipzen A."/>
            <person name="Lundell T."/>
            <person name="Morin E."/>
            <person name="Murat C."/>
            <person name="Sun H."/>
            <person name="Tunlid A."/>
            <person name="Henrissat B."/>
            <person name="Grigoriev I.V."/>
            <person name="Hibbett D.S."/>
            <person name="Martin F."/>
            <person name="Nordberg H.P."/>
            <person name="Cantor M.N."/>
            <person name="Hua S.X."/>
        </authorList>
    </citation>
    <scope>NUCLEOTIDE SEQUENCE [LARGE SCALE GENOMIC DNA]</scope>
    <source>
        <strain evidence="2 3">LaAM-08-1</strain>
    </source>
</reference>
<name>A0A0C9X6J1_9AGAR</name>
<dbReference type="EMBL" id="KN838620">
    <property type="protein sequence ID" value="KIK00676.1"/>
    <property type="molecule type" value="Genomic_DNA"/>
</dbReference>
<feature type="non-terminal residue" evidence="2">
    <location>
        <position position="1"/>
    </location>
</feature>
<evidence type="ECO:0000313" key="2">
    <source>
        <dbReference type="EMBL" id="KIK00676.1"/>
    </source>
</evidence>
<organism evidence="2 3">
    <name type="scientific">Laccaria amethystina LaAM-08-1</name>
    <dbReference type="NCBI Taxonomy" id="1095629"/>
    <lineage>
        <taxon>Eukaryota</taxon>
        <taxon>Fungi</taxon>
        <taxon>Dikarya</taxon>
        <taxon>Basidiomycota</taxon>
        <taxon>Agaricomycotina</taxon>
        <taxon>Agaricomycetes</taxon>
        <taxon>Agaricomycetidae</taxon>
        <taxon>Agaricales</taxon>
        <taxon>Agaricineae</taxon>
        <taxon>Hydnangiaceae</taxon>
        <taxon>Laccaria</taxon>
    </lineage>
</organism>
<feature type="region of interest" description="Disordered" evidence="1">
    <location>
        <begin position="95"/>
        <end position="124"/>
    </location>
</feature>
<dbReference type="Proteomes" id="UP000054477">
    <property type="component" value="Unassembled WGS sequence"/>
</dbReference>
<sequence>TAPVKEDDLSDVDDGLPQKKPRFDDQVEDLVQQIGGKYPAGTCVVHPDVECFHHHPTDCHFELTRITKVAWAAHIRKGEASLACPPLASNHFKAKKGTKVPKTPVMGPSTPISPASHSSITSSAPHPHMFQYPYTQPLMPYSFPFPMPPPNPHYGYPTGYPPFFGHGPSHSSPSPSHHRCGNSSPHGSRHQSGDGRSSPPIPGGSIEEFCRKYNLQESTCDSLNEMGFEIGDGLSALKESQWERAAIPPLTVNQIIKAYGKYKKYLLDGN</sequence>
<dbReference type="HOGENOM" id="CLU_1023283_0_0_1"/>
<feature type="region of interest" description="Disordered" evidence="1">
    <location>
        <begin position="165"/>
        <end position="205"/>
    </location>
</feature>
<proteinExistence type="predicted"/>
<feature type="compositionally biased region" description="Low complexity" evidence="1">
    <location>
        <begin position="165"/>
        <end position="175"/>
    </location>
</feature>
<dbReference type="OrthoDB" id="3238775at2759"/>
<feature type="region of interest" description="Disordered" evidence="1">
    <location>
        <begin position="1"/>
        <end position="23"/>
    </location>
</feature>